<accession>A0A173ML50</accession>
<dbReference type="RefSeq" id="WP_076382206.1">
    <property type="nucleotide sequence ID" value="NZ_AP017422.1"/>
</dbReference>
<dbReference type="OrthoDB" id="9793188at2"/>
<name>A0A173ML50_9BACT</name>
<dbReference type="AlphaFoldDB" id="A0A173ML50"/>
<evidence type="ECO:0000313" key="2">
    <source>
        <dbReference type="Proteomes" id="UP000186917"/>
    </source>
</evidence>
<gene>
    <name evidence="1" type="ORF">SAMN05421788_112142</name>
</gene>
<dbReference type="InterPro" id="IPR025358">
    <property type="entry name" value="DUF4262"/>
</dbReference>
<dbReference type="Pfam" id="PF14081">
    <property type="entry name" value="DUF4262"/>
    <property type="match status" value="1"/>
</dbReference>
<dbReference type="STRING" id="477680.SAMN05421788_112142"/>
<evidence type="ECO:0000313" key="1">
    <source>
        <dbReference type="EMBL" id="SIT33398.1"/>
    </source>
</evidence>
<reference evidence="2" key="1">
    <citation type="submission" date="2017-01" db="EMBL/GenBank/DDBJ databases">
        <authorList>
            <person name="Varghese N."/>
            <person name="Submissions S."/>
        </authorList>
    </citation>
    <scope>NUCLEOTIDE SEQUENCE [LARGE SCALE GENOMIC DNA]</scope>
    <source>
        <strain evidence="2">DSM 21054</strain>
    </source>
</reference>
<protein>
    <recommendedName>
        <fullName evidence="3">DUF4262 domain-containing protein</fullName>
    </recommendedName>
</protein>
<dbReference type="Proteomes" id="UP000186917">
    <property type="component" value="Unassembled WGS sequence"/>
</dbReference>
<evidence type="ECO:0008006" key="3">
    <source>
        <dbReference type="Google" id="ProtNLM"/>
    </source>
</evidence>
<sequence>MSHEHAKGDQEERQDILDNIEQYGCHLALLEPDNYLPGFAYSIGLFKRFAHPEIICFGLTTEVMSSVLNHACELIKKGETLVAGKLYPGFLDGYDVQFIEVDKSYYPDYVGYAGWFYDNSFDFPLLQLVWPDKASHFPWENDFNAEWKFIQPLLDRNTDFKFYEERNLGVYTTKQVLAGEPVLYVYHDADGDWQFHAVAEPDMNDAKLVCLEELVKMDTSINEIFHLQLGWRAWRDTKEDDWQYDEDGEEEME</sequence>
<dbReference type="KEGG" id="fln:FLA_4370"/>
<organism evidence="1 2">
    <name type="scientific">Filimonas lacunae</name>
    <dbReference type="NCBI Taxonomy" id="477680"/>
    <lineage>
        <taxon>Bacteria</taxon>
        <taxon>Pseudomonadati</taxon>
        <taxon>Bacteroidota</taxon>
        <taxon>Chitinophagia</taxon>
        <taxon>Chitinophagales</taxon>
        <taxon>Chitinophagaceae</taxon>
        <taxon>Filimonas</taxon>
    </lineage>
</organism>
<proteinExistence type="predicted"/>
<keyword evidence="2" id="KW-1185">Reference proteome</keyword>
<dbReference type="EMBL" id="FTOR01000012">
    <property type="protein sequence ID" value="SIT33398.1"/>
    <property type="molecule type" value="Genomic_DNA"/>
</dbReference>